<protein>
    <submittedName>
        <fullName evidence="2">Uncharacterized protein</fullName>
    </submittedName>
</protein>
<feature type="region of interest" description="Disordered" evidence="1">
    <location>
        <begin position="46"/>
        <end position="75"/>
    </location>
</feature>
<evidence type="ECO:0000313" key="3">
    <source>
        <dbReference type="Proteomes" id="UP000287651"/>
    </source>
</evidence>
<evidence type="ECO:0000256" key="1">
    <source>
        <dbReference type="SAM" id="MobiDB-lite"/>
    </source>
</evidence>
<dbReference type="EMBL" id="AMZH03010934">
    <property type="protein sequence ID" value="RRT53815.1"/>
    <property type="molecule type" value="Genomic_DNA"/>
</dbReference>
<comment type="caution">
    <text evidence="2">The sequence shown here is derived from an EMBL/GenBank/DDBJ whole genome shotgun (WGS) entry which is preliminary data.</text>
</comment>
<accession>A0A426YQ15</accession>
<reference evidence="2 3" key="1">
    <citation type="journal article" date="2014" name="Agronomy (Basel)">
        <title>A Draft Genome Sequence for Ensete ventricosum, the Drought-Tolerant Tree Against Hunger.</title>
        <authorList>
            <person name="Harrison J."/>
            <person name="Moore K.A."/>
            <person name="Paszkiewicz K."/>
            <person name="Jones T."/>
            <person name="Grant M."/>
            <person name="Ambacheew D."/>
            <person name="Muzemil S."/>
            <person name="Studholme D.J."/>
        </authorList>
    </citation>
    <scope>NUCLEOTIDE SEQUENCE [LARGE SCALE GENOMIC DNA]</scope>
</reference>
<gene>
    <name evidence="2" type="ORF">B296_00036438</name>
</gene>
<evidence type="ECO:0000313" key="2">
    <source>
        <dbReference type="EMBL" id="RRT53815.1"/>
    </source>
</evidence>
<organism evidence="2 3">
    <name type="scientific">Ensete ventricosum</name>
    <name type="common">Abyssinian banana</name>
    <name type="synonym">Musa ensete</name>
    <dbReference type="NCBI Taxonomy" id="4639"/>
    <lineage>
        <taxon>Eukaryota</taxon>
        <taxon>Viridiplantae</taxon>
        <taxon>Streptophyta</taxon>
        <taxon>Embryophyta</taxon>
        <taxon>Tracheophyta</taxon>
        <taxon>Spermatophyta</taxon>
        <taxon>Magnoliopsida</taxon>
        <taxon>Liliopsida</taxon>
        <taxon>Zingiberales</taxon>
        <taxon>Musaceae</taxon>
        <taxon>Ensete</taxon>
    </lineage>
</organism>
<dbReference type="AlphaFoldDB" id="A0A426YQ15"/>
<feature type="compositionally biased region" description="Low complexity" evidence="1">
    <location>
        <begin position="1"/>
        <end position="20"/>
    </location>
</feature>
<proteinExistence type="predicted"/>
<sequence>MTALLSVDSSRSPNNPSSPDGGSGSHQPYELLWGYEGAPLVTCAVRGRRDRTHATPNPPTQSTRQASLRSYGHDDEHKQWMVSDLSLW</sequence>
<feature type="region of interest" description="Disordered" evidence="1">
    <location>
        <begin position="1"/>
        <end position="30"/>
    </location>
</feature>
<name>A0A426YQ15_ENSVE</name>
<dbReference type="Proteomes" id="UP000287651">
    <property type="component" value="Unassembled WGS sequence"/>
</dbReference>